<reference evidence="2" key="3">
    <citation type="journal article" date="2019" name="G3 (Bethesda)">
        <title>Hybrid Assembly of the Genome of the Entomopathogenic Nematode Steinernema carpocapsae Identifies the X-Chromosome.</title>
        <authorList>
            <person name="Serra L."/>
            <person name="Macchietto M."/>
            <person name="Macias-Munoz A."/>
            <person name="McGill C.J."/>
            <person name="Rodriguez I.M."/>
            <person name="Rodriguez B."/>
            <person name="Murad R."/>
            <person name="Mortazavi A."/>
        </authorList>
    </citation>
    <scope>NUCLEOTIDE SEQUENCE</scope>
    <source>
        <strain evidence="2">ALL</strain>
    </source>
</reference>
<dbReference type="OrthoDB" id="10515895at2759"/>
<dbReference type="AlphaFoldDB" id="A0A4U5P838"/>
<organism evidence="2">
    <name type="scientific">Steinernema carpocapsae</name>
    <name type="common">Entomopathogenic nematode</name>
    <dbReference type="NCBI Taxonomy" id="34508"/>
    <lineage>
        <taxon>Eukaryota</taxon>
        <taxon>Metazoa</taxon>
        <taxon>Ecdysozoa</taxon>
        <taxon>Nematoda</taxon>
        <taxon>Chromadorea</taxon>
        <taxon>Rhabditida</taxon>
        <taxon>Tylenchina</taxon>
        <taxon>Panagrolaimomorpha</taxon>
        <taxon>Strongyloidoidea</taxon>
        <taxon>Steinernematidae</taxon>
        <taxon>Steinernema</taxon>
    </lineage>
</organism>
<feature type="compositionally biased region" description="Basic and acidic residues" evidence="1">
    <location>
        <begin position="1"/>
        <end position="16"/>
    </location>
</feature>
<comment type="caution">
    <text evidence="2">The sequence shown here is derived from an EMBL/GenBank/DDBJ whole genome shotgun (WGS) entry which is preliminary data.</text>
</comment>
<protein>
    <submittedName>
        <fullName evidence="2">Uncharacterized protein</fullName>
    </submittedName>
</protein>
<dbReference type="EMBL" id="AZBU02000002">
    <property type="protein sequence ID" value="TKR92412.1"/>
    <property type="molecule type" value="Genomic_DNA"/>
</dbReference>
<gene>
    <name evidence="2" type="ORF">L596_007068</name>
</gene>
<sequence>MEDRRIQREFYHRSSRPDIANSSVRATTNGSAANYHSSMAVNSQSSGVLNVSGFQGNETDENIETWMREQPIALRRLDRHDRLVLKIGGESTLGPEGFQDFRCF</sequence>
<evidence type="ECO:0000256" key="1">
    <source>
        <dbReference type="SAM" id="MobiDB-lite"/>
    </source>
</evidence>
<evidence type="ECO:0000313" key="2">
    <source>
        <dbReference type="EMBL" id="TKR92412.1"/>
    </source>
</evidence>
<proteinExistence type="predicted"/>
<accession>A0A4U5P838</accession>
<reference evidence="2" key="1">
    <citation type="submission" date="2013-11" db="EMBL/GenBank/DDBJ databases">
        <authorList>
            <person name="Sternberg P."/>
            <person name="Dillman A."/>
            <person name="Macchietto M."/>
        </authorList>
    </citation>
    <scope>NUCLEOTIDE SEQUENCE</scope>
    <source>
        <strain evidence="2">ALL</strain>
    </source>
</reference>
<reference evidence="2" key="2">
    <citation type="journal article" date="2015" name="Genome Biol.">
        <title>Comparative genomics of Steinernema reveals deeply conserved gene regulatory networks.</title>
        <authorList>
            <person name="Dillman A.R."/>
            <person name="Macchietto M."/>
            <person name="Porter C.F."/>
            <person name="Rogers A."/>
            <person name="Williams B."/>
            <person name="Antoshechkin I."/>
            <person name="Lee M.M."/>
            <person name="Goodwin Z."/>
            <person name="Lu X."/>
            <person name="Lewis E.E."/>
            <person name="Goodrich-Blair H."/>
            <person name="Stock S.P."/>
            <person name="Adams B.J."/>
            <person name="Sternberg P.W."/>
            <person name="Mortazavi A."/>
        </authorList>
    </citation>
    <scope>NUCLEOTIDE SEQUENCE [LARGE SCALE GENOMIC DNA]</scope>
    <source>
        <strain evidence="2">ALL</strain>
    </source>
</reference>
<feature type="region of interest" description="Disordered" evidence="1">
    <location>
        <begin position="1"/>
        <end position="22"/>
    </location>
</feature>
<name>A0A4U5P838_STECR</name>